<dbReference type="InterPro" id="IPR027417">
    <property type="entry name" value="P-loop_NTPase"/>
</dbReference>
<gene>
    <name evidence="2" type="ORF">SAMN06295955_101569</name>
</gene>
<evidence type="ECO:0000313" key="2">
    <source>
        <dbReference type="EMBL" id="SNS38949.1"/>
    </source>
</evidence>
<name>A0A239E385_9SPHN</name>
<reference evidence="2 3" key="1">
    <citation type="submission" date="2017-06" db="EMBL/GenBank/DDBJ databases">
        <authorList>
            <person name="Kim H.J."/>
            <person name="Triplett B.A."/>
        </authorList>
    </citation>
    <scope>NUCLEOTIDE SEQUENCE [LARGE SCALE GENOMIC DNA]</scope>
    <source>
        <strain evidence="2 3">DS15</strain>
    </source>
</reference>
<keyword evidence="3" id="KW-1185">Reference proteome</keyword>
<dbReference type="InterPro" id="IPR041677">
    <property type="entry name" value="DNA2/NAM7_AAA_11"/>
</dbReference>
<feature type="domain" description="DNA2/NAM7 helicase helicase" evidence="1">
    <location>
        <begin position="150"/>
        <end position="214"/>
    </location>
</feature>
<accession>A0A239E385</accession>
<protein>
    <submittedName>
        <fullName evidence="2">AAA domain-containing protein</fullName>
    </submittedName>
</protein>
<evidence type="ECO:0000259" key="1">
    <source>
        <dbReference type="Pfam" id="PF13086"/>
    </source>
</evidence>
<organism evidence="2 3">
    <name type="scientific">Sphingopyxis indica</name>
    <dbReference type="NCBI Taxonomy" id="436663"/>
    <lineage>
        <taxon>Bacteria</taxon>
        <taxon>Pseudomonadati</taxon>
        <taxon>Pseudomonadota</taxon>
        <taxon>Alphaproteobacteria</taxon>
        <taxon>Sphingomonadales</taxon>
        <taxon>Sphingomonadaceae</taxon>
        <taxon>Sphingopyxis</taxon>
    </lineage>
</organism>
<dbReference type="GO" id="GO:0004386">
    <property type="term" value="F:helicase activity"/>
    <property type="evidence" value="ECO:0007669"/>
    <property type="project" value="InterPro"/>
</dbReference>
<sequence length="290" mass="31748">MALTRQDIVDALASERAINLQGAPFEVGTAEWEADLIILPVRPAKSRIKLPIDESIEGARIRWGADLVEGGLIKMVDPDKERLVVQILEGRMPTPGATAWVFQNDFLGPLIDMWNGPMAGLAAKRLQQSKDDVEPLQPVKLLPNDYHELRERQVLAVQSTVYRSSIMIGPPGTGKSYTIGAMTSYLLRRFSKGRILVVGPTNVAVDTAMPRALSAMLIAHSRLSVSGNEIAEQPCRPPCARRSVNRDVCAAACWMVARDVVITRAPAWQEEHQLSPNSAPNLLGRAKCGD</sequence>
<dbReference type="PANTHER" id="PTHR10887">
    <property type="entry name" value="DNA2/NAM7 HELICASE FAMILY"/>
    <property type="match status" value="1"/>
</dbReference>
<dbReference type="Proteomes" id="UP000198339">
    <property type="component" value="Unassembled WGS sequence"/>
</dbReference>
<evidence type="ECO:0000313" key="3">
    <source>
        <dbReference type="Proteomes" id="UP000198339"/>
    </source>
</evidence>
<dbReference type="AlphaFoldDB" id="A0A239E385"/>
<dbReference type="SUPFAM" id="SSF52540">
    <property type="entry name" value="P-loop containing nucleoside triphosphate hydrolases"/>
    <property type="match status" value="1"/>
</dbReference>
<dbReference type="Gene3D" id="3.40.50.300">
    <property type="entry name" value="P-loop containing nucleotide triphosphate hydrolases"/>
    <property type="match status" value="1"/>
</dbReference>
<dbReference type="PANTHER" id="PTHR10887:SF495">
    <property type="entry name" value="HELICASE SENATAXIN ISOFORM X1-RELATED"/>
    <property type="match status" value="1"/>
</dbReference>
<dbReference type="Pfam" id="PF13086">
    <property type="entry name" value="AAA_11"/>
    <property type="match status" value="1"/>
</dbReference>
<dbReference type="EMBL" id="FZPA01000001">
    <property type="protein sequence ID" value="SNS38949.1"/>
    <property type="molecule type" value="Genomic_DNA"/>
</dbReference>
<dbReference type="InterPro" id="IPR045055">
    <property type="entry name" value="DNA2/NAM7-like"/>
</dbReference>
<proteinExistence type="predicted"/>